<dbReference type="Gene3D" id="3.40.50.300">
    <property type="entry name" value="P-loop containing nucleotide triphosphate hydrolases"/>
    <property type="match status" value="1"/>
</dbReference>
<evidence type="ECO:0000313" key="6">
    <source>
        <dbReference type="Proteomes" id="UP000625711"/>
    </source>
</evidence>
<evidence type="ECO:0000256" key="1">
    <source>
        <dbReference type="SAM" id="MobiDB-lite"/>
    </source>
</evidence>
<dbReference type="InterPro" id="IPR052634">
    <property type="entry name" value="Sperm_flagellar-bone_growth"/>
</dbReference>
<feature type="domain" description="SPEF2 C-terminal" evidence="4">
    <location>
        <begin position="1348"/>
        <end position="1531"/>
    </location>
</feature>
<dbReference type="GO" id="GO:0005737">
    <property type="term" value="C:cytoplasm"/>
    <property type="evidence" value="ECO:0007669"/>
    <property type="project" value="UniProtKB-ARBA"/>
</dbReference>
<comment type="caution">
    <text evidence="5">The sequence shown here is derived from an EMBL/GenBank/DDBJ whole genome shotgun (WGS) entry which is preliminary data.</text>
</comment>
<feature type="domain" description="CH-like" evidence="2">
    <location>
        <begin position="6"/>
        <end position="103"/>
    </location>
</feature>
<dbReference type="Pfam" id="PF22946">
    <property type="entry name" value="SPEF2_D5"/>
    <property type="match status" value="1"/>
</dbReference>
<gene>
    <name evidence="5" type="ORF">GWI33_021647</name>
</gene>
<name>A0A834IR48_RHYFE</name>
<keyword evidence="6" id="KW-1185">Reference proteome</keyword>
<protein>
    <recommendedName>
        <fullName evidence="7">Sperm flagellar protein 2</fullName>
    </recommendedName>
</protein>
<dbReference type="Gene3D" id="1.10.418.10">
    <property type="entry name" value="Calponin-like domain"/>
    <property type="match status" value="1"/>
</dbReference>
<sequence>MSELISQWIQSRLGLIVNMSAESFAVKTADGRLLAEILFSYGYIAQEQLNLITHSNYVSDCYNNFKYLKLWLNDLRVTLEDEDIYEIVHGLGTASLHLFYQVYLEFRNKSKLDIVMQNEIQSQLGTKHTRFEVTKTTAKASKVCELNKDTCTLALIGGDAYHWYRDRMESLQSRCKEARNEYIHTMMGLCKSGSERREYSLVLPRSLVLSPRQSMSMDPLGLCNDDISTDDTSYETLVEMQKTAQQIQPIVPDVNIANKIISDIKSRHLAKQENKIIRTEMHLEILNEFENKLNENKAKYEDKVITDILLKQSNYEKILMSKMAQVKIQKEFMLENKFIQGDQLNKIKEREFVNSLLVKEKDLNQNKLAYYMERDRLLQLHLRVWNERMRLRAQRHEDTCVKVVRDLVDVSIHISEYKKRFGQEMSKREMVDLKHLFLGEQPVIDSFAPMVHLIENSSGDIEEIIDKEITRQDVIDMEEFESYMNFEWPWELKNVSTTPEILDQIDCGLNVLGHVVHQLLTAKYPESPAPEVPHFPQVIVRVCINSFNDLNSLPILRNLLKNREIEVIQMTQAVNYCIEAFNNERKREYEIDKQDNNNETKKAKSKTTKAPKKGAKSKTMAKSSKTEVSEEPSKEYDNKIVQTPIKFPWEEIEFSRQAILGRTGQELLDVGQPLTDFLLVAMFIKYLKSIPNLKGWVLINFPNNFDQAVILEQAFTGINVLNMSEYEDKKSILEIADLEEGEKDTCSLTQQQEHTHKSELLPVPYKTEPVIVYDTFLTAYIKLKPFPTDEHVSEDASLPPGFEALEDNPDPLDKFYSDTGVNYSMYCKDMDFATIKHLAKLVIGDYSLPLKSSLELFGTMGDKDANEESMKGLKATKKGEKLKKPKIKVEKSNTANEVTASEKEPQGKKGAKKNLKAVIVHEDKSVQVPEDDEEVEVIFVKEERDAAAISAGQPGWDYVRLPVSEEYLISLASFWEVVEEIYINDMKQLFFLKRTKMNLIVPFAQYIKEAMETCIEKPDYKSYYLAKFQRAFNAFDLDYRKDNEYKAEMHCRISDFQEKMFEMCDEKMITAENKRCKIIKANWAPKEMCALANDYINMMQIELDRYVESIWLIDNYYSGIFTNKPIAGDITEDENLSKVTSIDMVAVNNIFEQRDSEIDMSQFNDLFASILQKALASIKRCFANSQANYDKFKSMAESTKPKGKTTSLKSKEEKVSITTRADGDLIKENLPKILDEWQCAARGEVERASLRLELIKFNALESIGEFMRATGGAFHQIYDGIRNKYRKETESIRKVCQLFQTAVEQERPLQKELIFKGDTFYINPEINLFENPLPVPDLRGEEVEEDCFTISQLSKLVDILLDISPTGYIPKISFVYLIQDIVCDAGGFQSMVPPAWKNCNSYAIKMVIDELFDELEYVYWKDFIVYNIRIPFPAENELILVRKLLRNCDPDCTELVYNYQFYSIKLWFEFMYKTEDSDKIQDIKRLLMKMYSVGHDQINYTALLLDFCKDDNPIVGFAKALELSLGKLICWNRDDGEAFKNSHLQKIAEHDESVRLRDAEIKDHYDAVLGELENIVDQIVLMEEGVVIEDVTNEQPRTRKSSILKRHIFNDEDTKKRSSKDEDVKFKEEHDVKYIEDTELSAVSENASIVQTLPNNVDTDASDYLQMTFFLPLDNLVNVITASLPWHSRVHHHEDLSFLEQVVFLHTKLANPVFNMSVLCHEYLNNEEFRKLLALTKKFTSKDPLTIIKTVMQNEKQ</sequence>
<dbReference type="InterPro" id="IPR056199">
    <property type="entry name" value="SPEF2_C"/>
</dbReference>
<organism evidence="5 6">
    <name type="scientific">Rhynchophorus ferrugineus</name>
    <name type="common">Red palm weevil</name>
    <name type="synonym">Curculio ferrugineus</name>
    <dbReference type="NCBI Taxonomy" id="354439"/>
    <lineage>
        <taxon>Eukaryota</taxon>
        <taxon>Metazoa</taxon>
        <taxon>Ecdysozoa</taxon>
        <taxon>Arthropoda</taxon>
        <taxon>Hexapoda</taxon>
        <taxon>Insecta</taxon>
        <taxon>Pterygota</taxon>
        <taxon>Neoptera</taxon>
        <taxon>Endopterygota</taxon>
        <taxon>Coleoptera</taxon>
        <taxon>Polyphaga</taxon>
        <taxon>Cucujiformia</taxon>
        <taxon>Curculionidae</taxon>
        <taxon>Dryophthorinae</taxon>
        <taxon>Rhynchophorus</taxon>
    </lineage>
</organism>
<feature type="region of interest" description="Disordered" evidence="1">
    <location>
        <begin position="589"/>
        <end position="635"/>
    </location>
</feature>
<dbReference type="Pfam" id="PF06294">
    <property type="entry name" value="CH_2"/>
    <property type="match status" value="1"/>
</dbReference>
<accession>A0A834IR48</accession>
<evidence type="ECO:0000259" key="4">
    <source>
        <dbReference type="Pfam" id="PF24082"/>
    </source>
</evidence>
<feature type="region of interest" description="Disordered" evidence="1">
    <location>
        <begin position="890"/>
        <end position="909"/>
    </location>
</feature>
<dbReference type="InterPro" id="IPR027417">
    <property type="entry name" value="P-loop_NTPase"/>
</dbReference>
<evidence type="ECO:0000259" key="3">
    <source>
        <dbReference type="Pfam" id="PF22946"/>
    </source>
</evidence>
<feature type="domain" description="CPC1/SPEF2" evidence="3">
    <location>
        <begin position="309"/>
        <end position="442"/>
    </location>
</feature>
<dbReference type="OrthoDB" id="62528at2759"/>
<dbReference type="PANTHER" id="PTHR14919:SF0">
    <property type="entry name" value="SPERM FLAGELLAR PROTEIN 2"/>
    <property type="match status" value="1"/>
</dbReference>
<dbReference type="PANTHER" id="PTHR14919">
    <property type="entry name" value="KPL2-RELATED"/>
    <property type="match status" value="1"/>
</dbReference>
<feature type="compositionally biased region" description="Basic and acidic residues" evidence="1">
    <location>
        <begin position="624"/>
        <end position="635"/>
    </location>
</feature>
<dbReference type="InterPro" id="IPR054517">
    <property type="entry name" value="SPEF2_D5"/>
</dbReference>
<dbReference type="InterPro" id="IPR036872">
    <property type="entry name" value="CH_dom_sf"/>
</dbReference>
<feature type="compositionally biased region" description="Basic residues" evidence="1">
    <location>
        <begin position="603"/>
        <end position="616"/>
    </location>
</feature>
<proteinExistence type="predicted"/>
<dbReference type="Pfam" id="PF24082">
    <property type="entry name" value="SPEF2_C"/>
    <property type="match status" value="1"/>
</dbReference>
<dbReference type="Proteomes" id="UP000625711">
    <property type="component" value="Unassembled WGS sequence"/>
</dbReference>
<dbReference type="InterPro" id="IPR010441">
    <property type="entry name" value="CH_2"/>
</dbReference>
<reference evidence="5" key="1">
    <citation type="submission" date="2020-08" db="EMBL/GenBank/DDBJ databases">
        <title>Genome sequencing and assembly of the red palm weevil Rhynchophorus ferrugineus.</title>
        <authorList>
            <person name="Dias G.B."/>
            <person name="Bergman C.M."/>
            <person name="Manee M."/>
        </authorList>
    </citation>
    <scope>NUCLEOTIDE SEQUENCE</scope>
    <source>
        <strain evidence="5">AA-2017</strain>
        <tissue evidence="5">Whole larva</tissue>
    </source>
</reference>
<evidence type="ECO:0000313" key="5">
    <source>
        <dbReference type="EMBL" id="KAF7284780.1"/>
    </source>
</evidence>
<evidence type="ECO:0000259" key="2">
    <source>
        <dbReference type="Pfam" id="PF06294"/>
    </source>
</evidence>
<feature type="compositionally biased region" description="Basic and acidic residues" evidence="1">
    <location>
        <begin position="589"/>
        <end position="602"/>
    </location>
</feature>
<dbReference type="EMBL" id="JAACXV010000070">
    <property type="protein sequence ID" value="KAF7284780.1"/>
    <property type="molecule type" value="Genomic_DNA"/>
</dbReference>
<evidence type="ECO:0008006" key="7">
    <source>
        <dbReference type="Google" id="ProtNLM"/>
    </source>
</evidence>